<dbReference type="EMBL" id="LNIX01000010">
    <property type="protein sequence ID" value="OXA49343.1"/>
    <property type="molecule type" value="Genomic_DNA"/>
</dbReference>
<keyword evidence="3" id="KW-0949">S-adenosyl-L-methionine</keyword>
<evidence type="ECO:0000256" key="3">
    <source>
        <dbReference type="ARBA" id="ARBA00022691"/>
    </source>
</evidence>
<dbReference type="OrthoDB" id="8300214at2759"/>
<dbReference type="CDD" id="cd02440">
    <property type="entry name" value="AdoMet_MTases"/>
    <property type="match status" value="1"/>
</dbReference>
<comment type="caution">
    <text evidence="5">The sequence shown here is derived from an EMBL/GenBank/DDBJ whole genome shotgun (WGS) entry which is preliminary data.</text>
</comment>
<evidence type="ECO:0000313" key="5">
    <source>
        <dbReference type="EMBL" id="OXA49343.1"/>
    </source>
</evidence>
<gene>
    <name evidence="5" type="ORF">Fcan01_15877</name>
</gene>
<dbReference type="GO" id="GO:0006629">
    <property type="term" value="P:lipid metabolic process"/>
    <property type="evidence" value="ECO:0007669"/>
    <property type="project" value="UniProtKB-KW"/>
</dbReference>
<dbReference type="PANTHER" id="PTHR43667">
    <property type="entry name" value="CYCLOPROPANE-FATTY-ACYL-PHOSPHOLIPID SYNTHASE"/>
    <property type="match status" value="1"/>
</dbReference>
<dbReference type="PANTHER" id="PTHR43667:SF1">
    <property type="entry name" value="CYCLOPROPANE-FATTY-ACYL-PHOSPHOLIPID SYNTHASE"/>
    <property type="match status" value="1"/>
</dbReference>
<keyword evidence="2" id="KW-0808">Transferase</keyword>
<dbReference type="InterPro" id="IPR050723">
    <property type="entry name" value="CFA/CMAS"/>
</dbReference>
<dbReference type="Gene3D" id="3.40.50.150">
    <property type="entry name" value="Vaccinia Virus protein VP39"/>
    <property type="match status" value="1"/>
</dbReference>
<evidence type="ECO:0000256" key="4">
    <source>
        <dbReference type="ARBA" id="ARBA00023098"/>
    </source>
</evidence>
<sequence>MLDFAVYLFGVIIPIFRKIRYTLLLPFTPILIPITDYVLRRMRIKVDSEMKSNPDICVKDGRFYARVWSDQQLGFEEAYTEGWWTSDNLEQLYDKLFYFFGKHKWLAKVHIAYWEAAFRWGFLNTGREDCTHRISPEYELPAEYVNLNPDQDHMQYSVGYYANGATTFAESQVEKLKLIASKLNLQPGMRLLDIGCGFGGLSKFMADTYGVNVTGVTISDSMAKQAVDHCLGSKVTITKQDWRKIEGIFDRITIIEMMEHVGKHNYDDFF</sequence>
<dbReference type="Proteomes" id="UP000198287">
    <property type="component" value="Unassembled WGS sequence"/>
</dbReference>
<keyword evidence="1" id="KW-0489">Methyltransferase</keyword>
<dbReference type="GO" id="GO:0032259">
    <property type="term" value="P:methylation"/>
    <property type="evidence" value="ECO:0007669"/>
    <property type="project" value="UniProtKB-KW"/>
</dbReference>
<dbReference type="Pfam" id="PF02353">
    <property type="entry name" value="CMAS"/>
    <property type="match status" value="1"/>
</dbReference>
<accession>A0A226DVR6</accession>
<dbReference type="GO" id="GO:0008168">
    <property type="term" value="F:methyltransferase activity"/>
    <property type="evidence" value="ECO:0007669"/>
    <property type="project" value="UniProtKB-KW"/>
</dbReference>
<dbReference type="SUPFAM" id="SSF53335">
    <property type="entry name" value="S-adenosyl-L-methionine-dependent methyltransferases"/>
    <property type="match status" value="1"/>
</dbReference>
<reference evidence="5 6" key="1">
    <citation type="submission" date="2015-12" db="EMBL/GenBank/DDBJ databases">
        <title>The genome of Folsomia candida.</title>
        <authorList>
            <person name="Faddeeva A."/>
            <person name="Derks M.F."/>
            <person name="Anvar Y."/>
            <person name="Smit S."/>
            <person name="Van Straalen N."/>
            <person name="Roelofs D."/>
        </authorList>
    </citation>
    <scope>NUCLEOTIDE SEQUENCE [LARGE SCALE GENOMIC DNA]</scope>
    <source>
        <strain evidence="5 6">VU population</strain>
        <tissue evidence="5">Whole body</tissue>
    </source>
</reference>
<dbReference type="InterPro" id="IPR029063">
    <property type="entry name" value="SAM-dependent_MTases_sf"/>
</dbReference>
<organism evidence="5 6">
    <name type="scientific">Folsomia candida</name>
    <name type="common">Springtail</name>
    <dbReference type="NCBI Taxonomy" id="158441"/>
    <lineage>
        <taxon>Eukaryota</taxon>
        <taxon>Metazoa</taxon>
        <taxon>Ecdysozoa</taxon>
        <taxon>Arthropoda</taxon>
        <taxon>Hexapoda</taxon>
        <taxon>Collembola</taxon>
        <taxon>Entomobryomorpha</taxon>
        <taxon>Isotomoidea</taxon>
        <taxon>Isotomidae</taxon>
        <taxon>Proisotominae</taxon>
        <taxon>Folsomia</taxon>
    </lineage>
</organism>
<evidence type="ECO:0000313" key="6">
    <source>
        <dbReference type="Proteomes" id="UP000198287"/>
    </source>
</evidence>
<evidence type="ECO:0000256" key="1">
    <source>
        <dbReference type="ARBA" id="ARBA00022603"/>
    </source>
</evidence>
<name>A0A226DVR6_FOLCA</name>
<keyword evidence="4" id="KW-0443">Lipid metabolism</keyword>
<keyword evidence="6" id="KW-1185">Reference proteome</keyword>
<proteinExistence type="predicted"/>
<evidence type="ECO:0000256" key="2">
    <source>
        <dbReference type="ARBA" id="ARBA00022679"/>
    </source>
</evidence>
<protein>
    <submittedName>
        <fullName evidence="5">Cyclopropane-fatty-acyl-phospholipid synthase</fullName>
    </submittedName>
</protein>
<dbReference type="AlphaFoldDB" id="A0A226DVR6"/>